<evidence type="ECO:0000256" key="4">
    <source>
        <dbReference type="ARBA" id="ARBA00022692"/>
    </source>
</evidence>
<feature type="transmembrane region" description="Helical" evidence="9">
    <location>
        <begin position="138"/>
        <end position="155"/>
    </location>
</feature>
<evidence type="ECO:0000313" key="11">
    <source>
        <dbReference type="EMBL" id="NKQ54315.1"/>
    </source>
</evidence>
<evidence type="ECO:0000256" key="2">
    <source>
        <dbReference type="ARBA" id="ARBA00005346"/>
    </source>
</evidence>
<protein>
    <submittedName>
        <fullName evidence="11">NADH dehydrogenase</fullName>
    </submittedName>
</protein>
<evidence type="ECO:0000256" key="6">
    <source>
        <dbReference type="ARBA" id="ARBA00023136"/>
    </source>
</evidence>
<comment type="subcellular location">
    <subcellularLocation>
        <location evidence="1">Cell membrane</location>
        <topology evidence="1">Multi-pass membrane protein</topology>
    </subcellularLocation>
    <subcellularLocation>
        <location evidence="7">Membrane</location>
        <topology evidence="7">Multi-pass membrane protein</topology>
    </subcellularLocation>
</comment>
<comment type="similarity">
    <text evidence="2">Belongs to the CPA3 antiporters (TC 2.A.63) subunit D family.</text>
</comment>
<dbReference type="InterPro" id="IPR050586">
    <property type="entry name" value="CPA3_Na-H_Antiporter_D"/>
</dbReference>
<feature type="transmembrane region" description="Helical" evidence="9">
    <location>
        <begin position="247"/>
        <end position="268"/>
    </location>
</feature>
<organism evidence="11 12">
    <name type="scientific">Amycolatopsis acididurans</name>
    <dbReference type="NCBI Taxonomy" id="2724524"/>
    <lineage>
        <taxon>Bacteria</taxon>
        <taxon>Bacillati</taxon>
        <taxon>Actinomycetota</taxon>
        <taxon>Actinomycetes</taxon>
        <taxon>Pseudonocardiales</taxon>
        <taxon>Pseudonocardiaceae</taxon>
        <taxon>Amycolatopsis</taxon>
    </lineage>
</organism>
<dbReference type="InterPro" id="IPR001750">
    <property type="entry name" value="ND/Mrp_TM"/>
</dbReference>
<evidence type="ECO:0000256" key="7">
    <source>
        <dbReference type="RuleBase" id="RU000320"/>
    </source>
</evidence>
<keyword evidence="4 7" id="KW-0812">Transmembrane</keyword>
<dbReference type="EMBL" id="JAAXLS010000009">
    <property type="protein sequence ID" value="NKQ54315.1"/>
    <property type="molecule type" value="Genomic_DNA"/>
</dbReference>
<evidence type="ECO:0000313" key="12">
    <source>
        <dbReference type="Proteomes" id="UP000715441"/>
    </source>
</evidence>
<evidence type="ECO:0000256" key="8">
    <source>
        <dbReference type="SAM" id="MobiDB-lite"/>
    </source>
</evidence>
<keyword evidence="12" id="KW-1185">Reference proteome</keyword>
<evidence type="ECO:0000256" key="1">
    <source>
        <dbReference type="ARBA" id="ARBA00004651"/>
    </source>
</evidence>
<comment type="caution">
    <text evidence="11">The sequence shown here is derived from an EMBL/GenBank/DDBJ whole genome shotgun (WGS) entry which is preliminary data.</text>
</comment>
<dbReference type="Proteomes" id="UP000715441">
    <property type="component" value="Unassembled WGS sequence"/>
</dbReference>
<keyword evidence="3" id="KW-1003">Cell membrane</keyword>
<feature type="transmembrane region" description="Helical" evidence="9">
    <location>
        <begin position="412"/>
        <end position="433"/>
    </location>
</feature>
<keyword evidence="6 9" id="KW-0472">Membrane</keyword>
<evidence type="ECO:0000259" key="10">
    <source>
        <dbReference type="Pfam" id="PF00361"/>
    </source>
</evidence>
<feature type="transmembrane region" description="Helical" evidence="9">
    <location>
        <begin position="115"/>
        <end position="132"/>
    </location>
</feature>
<accession>A0ABX1J3D2</accession>
<feature type="transmembrane region" description="Helical" evidence="9">
    <location>
        <begin position="87"/>
        <end position="108"/>
    </location>
</feature>
<feature type="transmembrane region" description="Helical" evidence="9">
    <location>
        <begin position="167"/>
        <end position="190"/>
    </location>
</feature>
<evidence type="ECO:0000256" key="9">
    <source>
        <dbReference type="SAM" id="Phobius"/>
    </source>
</evidence>
<name>A0ABX1J3D2_9PSEU</name>
<dbReference type="RefSeq" id="WP_168516115.1">
    <property type="nucleotide sequence ID" value="NZ_JAAXLS010000009.1"/>
</dbReference>
<feature type="transmembrane region" description="Helical" evidence="9">
    <location>
        <begin position="377"/>
        <end position="400"/>
    </location>
</feature>
<dbReference type="Pfam" id="PF00361">
    <property type="entry name" value="Proton_antipo_M"/>
    <property type="match status" value="1"/>
</dbReference>
<feature type="compositionally biased region" description="Basic and acidic residues" evidence="8">
    <location>
        <begin position="453"/>
        <end position="464"/>
    </location>
</feature>
<proteinExistence type="inferred from homology"/>
<feature type="transmembrane region" description="Helical" evidence="9">
    <location>
        <begin position="336"/>
        <end position="357"/>
    </location>
</feature>
<evidence type="ECO:0000256" key="3">
    <source>
        <dbReference type="ARBA" id="ARBA00022475"/>
    </source>
</evidence>
<dbReference type="PANTHER" id="PTHR42703:SF1">
    <property type="entry name" value="NA(+)_H(+) ANTIPORTER SUBUNIT D1"/>
    <property type="match status" value="1"/>
</dbReference>
<feature type="region of interest" description="Disordered" evidence="8">
    <location>
        <begin position="445"/>
        <end position="467"/>
    </location>
</feature>
<feature type="transmembrane region" description="Helical" evidence="9">
    <location>
        <begin position="280"/>
        <end position="301"/>
    </location>
</feature>
<feature type="domain" description="NADH:quinone oxidoreductase/Mrp antiporter transmembrane" evidence="10">
    <location>
        <begin position="133"/>
        <end position="417"/>
    </location>
</feature>
<gene>
    <name evidence="11" type="ORF">HFP15_15625</name>
</gene>
<feature type="transmembrane region" description="Helical" evidence="9">
    <location>
        <begin position="534"/>
        <end position="555"/>
    </location>
</feature>
<feature type="transmembrane region" description="Helical" evidence="9">
    <location>
        <begin position="32"/>
        <end position="53"/>
    </location>
</feature>
<sequence>MIPAAALSPVLIAAPVGGACLLLAGNRWLPRVAIDTIALLFALGNVASGVMLVRATGDGRVVTWSGGWRPRPGLTVGIVLEADRASASLAVLIGALAAAALLFGWRYFDDVHAHYHALLLLFVSGMTGFALTGDLFDMFVFFELMGASAYALAAFKIEEPESVQGGLNFAVINSLGGYLGLTGIGLLYSRTGQLGLPQLAVALTGHRSDALVLAAFVLIATGWLVKAAAVPFHFWLADAHAVAPSPVCVLFSGVMAPLGVYGLARLYWTVFHDLLPAAAMHRMLLVLGVATAVVGAVMCLTQRHVKRLLAYSTIAHSGLFLLGLAALSPIGLAGAGLYLGGHAAVKGALFLLAGTLLNRFRSIDEVSLHGRGGDRRLNGSLFVVGALALAGLPPFGTGLGKALVEEAGGHEWLTAVVVAVSAATGGAVLRVALRVYFGLGPAPEPAASGETVSGRREEPDERPPTKHTPIPVIAAIVLLLLGGLVLGSMPALARAAARAAVTFADGHAYVAQAFGTAVAGTGEIPDAGWTLSGVVLDLVSTGLAVGAALLAIYGLPSQSRRAPRPTSAVVAALHRLHSGHLGDYTAWLVFGSATLAGLLVLG</sequence>
<evidence type="ECO:0000256" key="5">
    <source>
        <dbReference type="ARBA" id="ARBA00022989"/>
    </source>
</evidence>
<keyword evidence="5 9" id="KW-1133">Transmembrane helix</keyword>
<feature type="transmembrane region" description="Helical" evidence="9">
    <location>
        <begin position="472"/>
        <end position="493"/>
    </location>
</feature>
<dbReference type="PANTHER" id="PTHR42703">
    <property type="entry name" value="NADH DEHYDROGENASE"/>
    <property type="match status" value="1"/>
</dbReference>
<feature type="transmembrane region" description="Helical" evidence="9">
    <location>
        <begin position="6"/>
        <end position="25"/>
    </location>
</feature>
<reference evidence="11 12" key="1">
    <citation type="submission" date="2020-04" db="EMBL/GenBank/DDBJ databases">
        <title>Novel species.</title>
        <authorList>
            <person name="Teo W.F.A."/>
            <person name="Lipun K."/>
            <person name="Srisuk N."/>
            <person name="Duangmal K."/>
        </authorList>
    </citation>
    <scope>NUCLEOTIDE SEQUENCE [LARGE SCALE GENOMIC DNA]</scope>
    <source>
        <strain evidence="11 12">K13G38</strain>
    </source>
</reference>
<feature type="transmembrane region" description="Helical" evidence="9">
    <location>
        <begin position="210"/>
        <end position="235"/>
    </location>
</feature>
<feature type="transmembrane region" description="Helical" evidence="9">
    <location>
        <begin position="308"/>
        <end position="330"/>
    </location>
</feature>